<protein>
    <submittedName>
        <fullName evidence="2">Uncharacterized protein</fullName>
    </submittedName>
</protein>
<accession>A0A226DUV6</accession>
<organism evidence="2 3">
    <name type="scientific">Folsomia candida</name>
    <name type="common">Springtail</name>
    <dbReference type="NCBI Taxonomy" id="158441"/>
    <lineage>
        <taxon>Eukaryota</taxon>
        <taxon>Metazoa</taxon>
        <taxon>Ecdysozoa</taxon>
        <taxon>Arthropoda</taxon>
        <taxon>Hexapoda</taxon>
        <taxon>Collembola</taxon>
        <taxon>Entomobryomorpha</taxon>
        <taxon>Isotomoidea</taxon>
        <taxon>Isotomidae</taxon>
        <taxon>Proisotominae</taxon>
        <taxon>Folsomia</taxon>
    </lineage>
</organism>
<dbReference type="AlphaFoldDB" id="A0A226DUV6"/>
<evidence type="ECO:0000313" key="2">
    <source>
        <dbReference type="EMBL" id="OXA48594.1"/>
    </source>
</evidence>
<keyword evidence="1" id="KW-0472">Membrane</keyword>
<reference evidence="2 3" key="1">
    <citation type="submission" date="2015-12" db="EMBL/GenBank/DDBJ databases">
        <title>The genome of Folsomia candida.</title>
        <authorList>
            <person name="Faddeeva A."/>
            <person name="Derks M.F."/>
            <person name="Anvar Y."/>
            <person name="Smit S."/>
            <person name="Van Straalen N."/>
            <person name="Roelofs D."/>
        </authorList>
    </citation>
    <scope>NUCLEOTIDE SEQUENCE [LARGE SCALE GENOMIC DNA]</scope>
    <source>
        <strain evidence="2 3">VU population</strain>
        <tissue evidence="2">Whole body</tissue>
    </source>
</reference>
<dbReference type="EMBL" id="LNIX01000011">
    <property type="protein sequence ID" value="OXA48594.1"/>
    <property type="molecule type" value="Genomic_DNA"/>
</dbReference>
<sequence length="152" mass="17223">MVTTFQGIQILISYFNHASTPLLLPILSVLVPSAVCIMSSFAAIRFYNFLPIFRYVQFPIVFINDVALITLSLIPATAIYESSNKLRLHIGRKVDGKIGKILRRRLTALQTFGVRLGPICKVRKIAILICYNFIANYIFTVLVTYPQEQVVR</sequence>
<dbReference type="Proteomes" id="UP000198287">
    <property type="component" value="Unassembled WGS sequence"/>
</dbReference>
<keyword evidence="1" id="KW-0812">Transmembrane</keyword>
<keyword evidence="3" id="KW-1185">Reference proteome</keyword>
<feature type="transmembrane region" description="Helical" evidence="1">
    <location>
        <begin position="125"/>
        <end position="145"/>
    </location>
</feature>
<evidence type="ECO:0000313" key="3">
    <source>
        <dbReference type="Proteomes" id="UP000198287"/>
    </source>
</evidence>
<comment type="caution">
    <text evidence="2">The sequence shown here is derived from an EMBL/GenBank/DDBJ whole genome shotgun (WGS) entry which is preliminary data.</text>
</comment>
<proteinExistence type="predicted"/>
<feature type="transmembrane region" description="Helical" evidence="1">
    <location>
        <begin position="56"/>
        <end position="80"/>
    </location>
</feature>
<keyword evidence="1" id="KW-1133">Transmembrane helix</keyword>
<name>A0A226DUV6_FOLCA</name>
<gene>
    <name evidence="2" type="ORF">Fcan01_16127</name>
</gene>
<evidence type="ECO:0000256" key="1">
    <source>
        <dbReference type="SAM" id="Phobius"/>
    </source>
</evidence>
<feature type="transmembrane region" description="Helical" evidence="1">
    <location>
        <begin position="21"/>
        <end position="44"/>
    </location>
</feature>